<evidence type="ECO:0000313" key="3">
    <source>
        <dbReference type="Proteomes" id="UP000325641"/>
    </source>
</evidence>
<name>A0A5P6P9T2_9BRAD</name>
<dbReference type="SUPFAM" id="SSF56300">
    <property type="entry name" value="Metallo-dependent phosphatases"/>
    <property type="match status" value="1"/>
</dbReference>
<gene>
    <name evidence="2" type="ORF">F8237_21795</name>
</gene>
<dbReference type="InterPro" id="IPR029052">
    <property type="entry name" value="Metallo-depent_PP-like"/>
</dbReference>
<reference evidence="3" key="1">
    <citation type="submission" date="2019-10" db="EMBL/GenBank/DDBJ databases">
        <title>Complete Genome Sequence of Bradyrhizobium betae type strain PL7HG1T.</title>
        <authorList>
            <person name="Bromfield E.S.P."/>
            <person name="Cloutier S."/>
        </authorList>
    </citation>
    <scope>NUCLEOTIDE SEQUENCE [LARGE SCALE GENOMIC DNA]</scope>
    <source>
        <strain evidence="3">PL7HG1</strain>
    </source>
</reference>
<protein>
    <submittedName>
        <fullName evidence="2">Metallophosphoesterase</fullName>
    </submittedName>
</protein>
<dbReference type="AlphaFoldDB" id="A0A5P6P9T2"/>
<dbReference type="InterPro" id="IPR004843">
    <property type="entry name" value="Calcineurin-like_PHP"/>
</dbReference>
<dbReference type="GO" id="GO:0016787">
    <property type="term" value="F:hydrolase activity"/>
    <property type="evidence" value="ECO:0007669"/>
    <property type="project" value="InterPro"/>
</dbReference>
<evidence type="ECO:0000259" key="1">
    <source>
        <dbReference type="Pfam" id="PF00149"/>
    </source>
</evidence>
<dbReference type="Proteomes" id="UP000325641">
    <property type="component" value="Chromosome"/>
</dbReference>
<dbReference type="PANTHER" id="PTHR37844">
    <property type="entry name" value="SER/THR PROTEIN PHOSPHATASE SUPERFAMILY (AFU_ORTHOLOGUE AFUA_1G14840)"/>
    <property type="match status" value="1"/>
</dbReference>
<dbReference type="Gene3D" id="3.60.21.10">
    <property type="match status" value="1"/>
</dbReference>
<dbReference type="OrthoDB" id="356681at2"/>
<dbReference type="EMBL" id="CP044543">
    <property type="protein sequence ID" value="QFI74808.1"/>
    <property type="molecule type" value="Genomic_DNA"/>
</dbReference>
<evidence type="ECO:0000313" key="2">
    <source>
        <dbReference type="EMBL" id="QFI74808.1"/>
    </source>
</evidence>
<feature type="domain" description="Calcineurin-like phosphoesterase" evidence="1">
    <location>
        <begin position="7"/>
        <end position="239"/>
    </location>
</feature>
<accession>A0A5P6P9T2</accession>
<dbReference type="PANTHER" id="PTHR37844:SF2">
    <property type="entry name" value="SER_THR PROTEIN PHOSPHATASE SUPERFAMILY (AFU_ORTHOLOGUE AFUA_1G14840)"/>
    <property type="match status" value="1"/>
</dbReference>
<organism evidence="2 3">
    <name type="scientific">Bradyrhizobium betae</name>
    <dbReference type="NCBI Taxonomy" id="244734"/>
    <lineage>
        <taxon>Bacteria</taxon>
        <taxon>Pseudomonadati</taxon>
        <taxon>Pseudomonadota</taxon>
        <taxon>Alphaproteobacteria</taxon>
        <taxon>Hyphomicrobiales</taxon>
        <taxon>Nitrobacteraceae</taxon>
        <taxon>Bradyrhizobium</taxon>
    </lineage>
</organism>
<proteinExistence type="predicted"/>
<dbReference type="Pfam" id="PF00149">
    <property type="entry name" value="Metallophos"/>
    <property type="match status" value="1"/>
</dbReference>
<dbReference type="RefSeq" id="WP_151647772.1">
    <property type="nucleotide sequence ID" value="NZ_CP044543.1"/>
</dbReference>
<dbReference type="KEGG" id="bbet:F8237_21795"/>
<sequence>MIRINPVSDLHLDIASNELDGMPQVDADVTVVAGDAAAPGTLALRRVRELYPDRDRPLIYVAGNHDHYSHHDKHRPELKTTWEKQLRMMPEVAHELGITLLSDSSAEIGDVLFIGATLWTDFMVRPPFLMFGDAVRDATRRMNDYRMIKTGAGRSRDMLRPGQTIDAHKASVAYLEKALAERPAGQAAVVVTHHAPSPRSLLRWPAAADLDQCYASDLEARLMTGETAAELWLHGHVHANRDYVAGDTRVVANPRGYPDPRGPGGRENPAFDPCLVVDVEPRPAPGWRT</sequence>